<sequence length="817" mass="87471">MFDQLFSRRNSEAEHTSPTRESGTPVSPHMPISQCIAGEVAGIGVSIGYCDSPPPIIISVESIVAAKPWYEDFPEYSLISVGPRDGNDEEHSSSTGHTRGWNAGGFLAAIFGIGIALSFWTPKNLWVIMGGFGLRREKRQQKSREQVGVQAREGIYAPERIDTKTKGKGKQRAIEASESEGESSTTLGESTPLLSGPPIPSYNRAEVYDSDGEPKPTFSRGDLESVPVSPLTPAVTENPLTTIEEDIEPRSLPRNSGFQLPERKLQTEQPILEGPEAAEVATPDSEGQCPFHVRKNSLQIQPLPASIVIPTEKPASIRRPRSQESIAGSPPKDSPASSYRSRSLPRAFAMREAARQQDDDEEEEKEEERKVEEPKAKEPEVVKTPEPEHIKAEEEGKKEEEKEETPVFNLIPATPAAIPQEVRDAAEAAMKEAEEEKKDHRKTLSDGASIRSKKHSRANSLSDLKEEPESPTSPVKSNSGTLTVDYKGKQPATSDEDDISIVDHPVSASPDQLSIHEDTKKTEEPKPAPVVDSPSHGPPPSRGGSFMDDGKSISSQDPKSSPSRKGSFRRMVSAGLPTRKPSNDAMKKEGSLRRSLTSVIPGGKSKKRDKSAPPSSASSQILKLDTEAPAGSKSTTDVREVVKPSNGSVNTASPVKPDETPGASPVAGPSSDDAQSAKEEEKPKPASRRASWWGISKDLKRKNSVAKSDKGEEVVTRPATATSTTAPVVAPATPEGKGKEVERPAEVTTDASPAPAPAPAVIPTEEVAKSDAPATAAVEPATETPAAAAEAPVAAPSPSRPTLRGRAKSIMAWSRKS</sequence>
<feature type="region of interest" description="Disordered" evidence="1">
    <location>
        <begin position="138"/>
        <end position="817"/>
    </location>
</feature>
<keyword evidence="2" id="KW-0812">Transmembrane</keyword>
<evidence type="ECO:0000256" key="2">
    <source>
        <dbReference type="SAM" id="Phobius"/>
    </source>
</evidence>
<dbReference type="Proteomes" id="UP000276215">
    <property type="component" value="Unassembled WGS sequence"/>
</dbReference>
<feature type="transmembrane region" description="Helical" evidence="2">
    <location>
        <begin position="101"/>
        <end position="120"/>
    </location>
</feature>
<feature type="compositionally biased region" description="Polar residues" evidence="1">
    <location>
        <begin position="470"/>
        <end position="482"/>
    </location>
</feature>
<gene>
    <name evidence="3" type="ORF">L873DRAFT_1696753</name>
</gene>
<dbReference type="OrthoDB" id="5411418at2759"/>
<organism evidence="3 4">
    <name type="scientific">Choiromyces venosus 120613-1</name>
    <dbReference type="NCBI Taxonomy" id="1336337"/>
    <lineage>
        <taxon>Eukaryota</taxon>
        <taxon>Fungi</taxon>
        <taxon>Dikarya</taxon>
        <taxon>Ascomycota</taxon>
        <taxon>Pezizomycotina</taxon>
        <taxon>Pezizomycetes</taxon>
        <taxon>Pezizales</taxon>
        <taxon>Tuberaceae</taxon>
        <taxon>Choiromyces</taxon>
    </lineage>
</organism>
<feature type="compositionally biased region" description="Basic and acidic residues" evidence="1">
    <location>
        <begin position="675"/>
        <end position="684"/>
    </location>
</feature>
<feature type="compositionally biased region" description="Basic and acidic residues" evidence="1">
    <location>
        <begin position="367"/>
        <end position="400"/>
    </location>
</feature>
<feature type="compositionally biased region" description="Low complexity" evidence="1">
    <location>
        <begin position="716"/>
        <end position="734"/>
    </location>
</feature>
<feature type="compositionally biased region" description="Basic and acidic residues" evidence="1">
    <location>
        <begin position="9"/>
        <end position="18"/>
    </location>
</feature>
<dbReference type="AlphaFoldDB" id="A0A3N4JPG5"/>
<feature type="compositionally biased region" description="Low complexity" evidence="1">
    <location>
        <begin position="772"/>
        <end position="796"/>
    </location>
</feature>
<keyword evidence="2" id="KW-0472">Membrane</keyword>
<evidence type="ECO:0000313" key="3">
    <source>
        <dbReference type="EMBL" id="RPA95794.1"/>
    </source>
</evidence>
<keyword evidence="2" id="KW-1133">Transmembrane helix</keyword>
<accession>A0A3N4JPG5</accession>
<feature type="compositionally biased region" description="Basic and acidic residues" evidence="1">
    <location>
        <begin position="736"/>
        <end position="745"/>
    </location>
</feature>
<protein>
    <submittedName>
        <fullName evidence="3">Uncharacterized protein</fullName>
    </submittedName>
</protein>
<proteinExistence type="predicted"/>
<feature type="compositionally biased region" description="Basic and acidic residues" evidence="1">
    <location>
        <begin position="421"/>
        <end position="444"/>
    </location>
</feature>
<evidence type="ECO:0000256" key="1">
    <source>
        <dbReference type="SAM" id="MobiDB-lite"/>
    </source>
</evidence>
<feature type="compositionally biased region" description="Basic and acidic residues" evidence="1">
    <location>
        <begin position="581"/>
        <end position="592"/>
    </location>
</feature>
<feature type="compositionally biased region" description="Low complexity" evidence="1">
    <location>
        <begin position="552"/>
        <end position="563"/>
    </location>
</feature>
<dbReference type="EMBL" id="ML120421">
    <property type="protein sequence ID" value="RPA95794.1"/>
    <property type="molecule type" value="Genomic_DNA"/>
</dbReference>
<dbReference type="STRING" id="1336337.A0A3N4JPG5"/>
<keyword evidence="4" id="KW-1185">Reference proteome</keyword>
<feature type="region of interest" description="Disordered" evidence="1">
    <location>
        <begin position="1"/>
        <end position="29"/>
    </location>
</feature>
<name>A0A3N4JPG5_9PEZI</name>
<feature type="compositionally biased region" description="Low complexity" evidence="1">
    <location>
        <begin position="182"/>
        <end position="194"/>
    </location>
</feature>
<reference evidence="3 4" key="1">
    <citation type="journal article" date="2018" name="Nat. Ecol. Evol.">
        <title>Pezizomycetes genomes reveal the molecular basis of ectomycorrhizal truffle lifestyle.</title>
        <authorList>
            <person name="Murat C."/>
            <person name="Payen T."/>
            <person name="Noel B."/>
            <person name="Kuo A."/>
            <person name="Morin E."/>
            <person name="Chen J."/>
            <person name="Kohler A."/>
            <person name="Krizsan K."/>
            <person name="Balestrini R."/>
            <person name="Da Silva C."/>
            <person name="Montanini B."/>
            <person name="Hainaut M."/>
            <person name="Levati E."/>
            <person name="Barry K.W."/>
            <person name="Belfiori B."/>
            <person name="Cichocki N."/>
            <person name="Clum A."/>
            <person name="Dockter R.B."/>
            <person name="Fauchery L."/>
            <person name="Guy J."/>
            <person name="Iotti M."/>
            <person name="Le Tacon F."/>
            <person name="Lindquist E.A."/>
            <person name="Lipzen A."/>
            <person name="Malagnac F."/>
            <person name="Mello A."/>
            <person name="Molinier V."/>
            <person name="Miyauchi S."/>
            <person name="Poulain J."/>
            <person name="Riccioni C."/>
            <person name="Rubini A."/>
            <person name="Sitrit Y."/>
            <person name="Splivallo R."/>
            <person name="Traeger S."/>
            <person name="Wang M."/>
            <person name="Zifcakova L."/>
            <person name="Wipf D."/>
            <person name="Zambonelli A."/>
            <person name="Paolocci F."/>
            <person name="Nowrousian M."/>
            <person name="Ottonello S."/>
            <person name="Baldrian P."/>
            <person name="Spatafora J.W."/>
            <person name="Henrissat B."/>
            <person name="Nagy L.G."/>
            <person name="Aury J.M."/>
            <person name="Wincker P."/>
            <person name="Grigoriev I.V."/>
            <person name="Bonfante P."/>
            <person name="Martin F.M."/>
        </authorList>
    </citation>
    <scope>NUCLEOTIDE SEQUENCE [LARGE SCALE GENOMIC DNA]</scope>
    <source>
        <strain evidence="3 4">120613-1</strain>
    </source>
</reference>
<feature type="compositionally biased region" description="Basic and acidic residues" evidence="1">
    <location>
        <begin position="514"/>
        <end position="526"/>
    </location>
</feature>
<evidence type="ECO:0000313" key="4">
    <source>
        <dbReference type="Proteomes" id="UP000276215"/>
    </source>
</evidence>